<protein>
    <submittedName>
        <fullName evidence="2">Uncharacterized protein</fullName>
    </submittedName>
</protein>
<dbReference type="Proteomes" id="UP000016498">
    <property type="component" value="Unassembled WGS sequence"/>
</dbReference>
<evidence type="ECO:0000313" key="3">
    <source>
        <dbReference type="Proteomes" id="UP000016498"/>
    </source>
</evidence>
<evidence type="ECO:0000256" key="1">
    <source>
        <dbReference type="SAM" id="MobiDB-lite"/>
    </source>
</evidence>
<reference evidence="2 3" key="1">
    <citation type="submission" date="2013-06" db="EMBL/GenBank/DDBJ databases">
        <authorList>
            <person name="Weinstock G."/>
            <person name="Sodergren E."/>
            <person name="Lobos E.A."/>
            <person name="Fulton L."/>
            <person name="Fulton R."/>
            <person name="Courtney L."/>
            <person name="Fronick C."/>
            <person name="O'Laughlin M."/>
            <person name="Godfrey J."/>
            <person name="Wilson R.M."/>
            <person name="Miner T."/>
            <person name="Farmer C."/>
            <person name="Delehaunty K."/>
            <person name="Cordes M."/>
            <person name="Minx P."/>
            <person name="Tomlinson C."/>
            <person name="Chen J."/>
            <person name="Wollam A."/>
            <person name="Pepin K.H."/>
            <person name="Bhonagiri V."/>
            <person name="Zhang X."/>
            <person name="Warren W."/>
            <person name="Mitreva M."/>
            <person name="Mardis E.R."/>
            <person name="Wilson R.K."/>
        </authorList>
    </citation>
    <scope>NUCLEOTIDE SEQUENCE [LARGE SCALE GENOMIC DNA]</scope>
    <source>
        <strain evidence="2 3">F0510</strain>
    </source>
</reference>
<organism evidence="2 3">
    <name type="scientific">Actinomyces johnsonii F0510</name>
    <dbReference type="NCBI Taxonomy" id="1227262"/>
    <lineage>
        <taxon>Bacteria</taxon>
        <taxon>Bacillati</taxon>
        <taxon>Actinomycetota</taxon>
        <taxon>Actinomycetes</taxon>
        <taxon>Actinomycetales</taxon>
        <taxon>Actinomycetaceae</taxon>
        <taxon>Actinomyces</taxon>
    </lineage>
</organism>
<feature type="region of interest" description="Disordered" evidence="1">
    <location>
        <begin position="1"/>
        <end position="22"/>
    </location>
</feature>
<dbReference type="HOGENOM" id="CLU_3075866_0_0_11"/>
<accession>U1PYV5</accession>
<dbReference type="AlphaFoldDB" id="U1PYV5"/>
<evidence type="ECO:0000313" key="2">
    <source>
        <dbReference type="EMBL" id="ERH15581.1"/>
    </source>
</evidence>
<gene>
    <name evidence="2" type="ORF">HMPREF1549_03243</name>
</gene>
<proteinExistence type="predicted"/>
<dbReference type="EMBL" id="AWSD01000388">
    <property type="protein sequence ID" value="ERH15581.1"/>
    <property type="molecule type" value="Genomic_DNA"/>
</dbReference>
<comment type="caution">
    <text evidence="2">The sequence shown here is derived from an EMBL/GenBank/DDBJ whole genome shotgun (WGS) entry which is preliminary data.</text>
</comment>
<sequence length="52" mass="5483">MSSLTESFSSQLSSDGSGTHFSSSRYASTIPYSAPDGATALCQEYDIVTDIL</sequence>
<name>U1PYV5_9ACTO</name>